<comment type="similarity">
    <text evidence="1 3">Belongs to the bacterial flagellin family.</text>
</comment>
<protein>
    <recommendedName>
        <fullName evidence="3">Flagellin</fullName>
    </recommendedName>
</protein>
<comment type="function">
    <text evidence="3">Flagellin is the subunit protein which polymerizes to form the filaments of bacterial flagella.</text>
</comment>
<comment type="subcellular location">
    <subcellularLocation>
        <location evidence="3">Secreted</location>
    </subcellularLocation>
    <subcellularLocation>
        <location evidence="3">Bacterial flagellum</location>
    </subcellularLocation>
</comment>
<dbReference type="Proteomes" id="UP000673975">
    <property type="component" value="Unassembled WGS sequence"/>
</dbReference>
<proteinExistence type="inferred from homology"/>
<evidence type="ECO:0000259" key="4">
    <source>
        <dbReference type="Pfam" id="PF00669"/>
    </source>
</evidence>
<dbReference type="Pfam" id="PF00700">
    <property type="entry name" value="Flagellin_C"/>
    <property type="match status" value="1"/>
</dbReference>
<evidence type="ECO:0000313" key="7">
    <source>
        <dbReference type="Proteomes" id="UP000673975"/>
    </source>
</evidence>
<dbReference type="Gene3D" id="1.20.1330.10">
    <property type="entry name" value="f41 fragment of flagellin, N-terminal domain"/>
    <property type="match status" value="1"/>
</dbReference>
<evidence type="ECO:0000256" key="2">
    <source>
        <dbReference type="ARBA" id="ARBA00023143"/>
    </source>
</evidence>
<organism evidence="6 7">
    <name type="scientific">Natronogracilivirga saccharolytica</name>
    <dbReference type="NCBI Taxonomy" id="2812953"/>
    <lineage>
        <taxon>Bacteria</taxon>
        <taxon>Pseudomonadati</taxon>
        <taxon>Balneolota</taxon>
        <taxon>Balneolia</taxon>
        <taxon>Balneolales</taxon>
        <taxon>Cyclonatronaceae</taxon>
        <taxon>Natronogracilivirga</taxon>
    </lineage>
</organism>
<gene>
    <name evidence="6" type="ORF">NATSA_04795</name>
</gene>
<sequence>MSSFGDLNRVNTNIQSLDAQLSLNRINRGLAENQLRLSTGLRINRAEDDAAGYSIATKLNSRVAGLEQALQNVGDAKSVLDIAESSFDTIMDNLIEMKGLATQAANDTLGEQERGYIGEQIQALGNDINEIANQTVFQDFQLLNGAISDDGSEAWAGEGDPTLTGTFGLTFQVGERAQDTLQTGIEAVNVASLFGVDVGTSDAVEGVTADGTTSIANIRVVHENDPGAQGELVFNDGADPAVAATAEDFRHFIGAIDNAIDSMADRVNEVGVAQSSLTVREVTLSQSISANQSASSRIMDTDFAKEQSESIRLQILQQTAVSALAQANQGPQSVLGFLG</sequence>
<dbReference type="GO" id="GO:0009288">
    <property type="term" value="C:bacterial-type flagellum"/>
    <property type="evidence" value="ECO:0007669"/>
    <property type="project" value="UniProtKB-SubCell"/>
</dbReference>
<keyword evidence="6" id="KW-0282">Flagellum</keyword>
<dbReference type="Pfam" id="PF00669">
    <property type="entry name" value="Flagellin_N"/>
    <property type="match status" value="1"/>
</dbReference>
<evidence type="ECO:0000259" key="5">
    <source>
        <dbReference type="Pfam" id="PF00700"/>
    </source>
</evidence>
<dbReference type="RefSeq" id="WP_210510879.1">
    <property type="nucleotide sequence ID" value="NZ_JAFIDN010000003.1"/>
</dbReference>
<keyword evidence="6" id="KW-0969">Cilium</keyword>
<dbReference type="SUPFAM" id="SSF64518">
    <property type="entry name" value="Phase 1 flagellin"/>
    <property type="match status" value="1"/>
</dbReference>
<dbReference type="PANTHER" id="PTHR42792:SF2">
    <property type="entry name" value="FLAGELLIN"/>
    <property type="match status" value="1"/>
</dbReference>
<keyword evidence="2 3" id="KW-0975">Bacterial flagellum</keyword>
<feature type="domain" description="Flagellin C-terminal" evidence="5">
    <location>
        <begin position="253"/>
        <end position="338"/>
    </location>
</feature>
<name>A0A8J7UW91_9BACT</name>
<keyword evidence="7" id="KW-1185">Reference proteome</keyword>
<keyword evidence="6" id="KW-0966">Cell projection</keyword>
<dbReference type="InterPro" id="IPR046358">
    <property type="entry name" value="Flagellin_C"/>
</dbReference>
<evidence type="ECO:0000256" key="1">
    <source>
        <dbReference type="ARBA" id="ARBA00005709"/>
    </source>
</evidence>
<dbReference type="InterPro" id="IPR001492">
    <property type="entry name" value="Flagellin"/>
</dbReference>
<dbReference type="GO" id="GO:0005198">
    <property type="term" value="F:structural molecule activity"/>
    <property type="evidence" value="ECO:0007669"/>
    <property type="project" value="UniProtKB-UniRule"/>
</dbReference>
<dbReference type="EMBL" id="JAFIDN010000003">
    <property type="protein sequence ID" value="MBP3191979.1"/>
    <property type="molecule type" value="Genomic_DNA"/>
</dbReference>
<reference evidence="6" key="1">
    <citation type="submission" date="2021-02" db="EMBL/GenBank/DDBJ databases">
        <title>Natronogracilivirga saccharolytica gen. nov. sp. nov. a new anaerobic, haloalkiliphilic carbohydrate-fermenting bacterium from soda lake and proposing of Cyclonatronumiaceae fam. nov. in the phylum Balneolaeota.</title>
        <authorList>
            <person name="Zhilina T.N."/>
            <person name="Sorokin D.Y."/>
            <person name="Zavarzina D.G."/>
            <person name="Toshchakov S.V."/>
            <person name="Kublanov I.V."/>
        </authorList>
    </citation>
    <scope>NUCLEOTIDE SEQUENCE</scope>
    <source>
        <strain evidence="6">Z-1702</strain>
    </source>
</reference>
<comment type="caution">
    <text evidence="6">The sequence shown here is derived from an EMBL/GenBank/DDBJ whole genome shotgun (WGS) entry which is preliminary data.</text>
</comment>
<evidence type="ECO:0000313" key="6">
    <source>
        <dbReference type="EMBL" id="MBP3191979.1"/>
    </source>
</evidence>
<feature type="domain" description="Flagellin N-terminal" evidence="4">
    <location>
        <begin position="10"/>
        <end position="146"/>
    </location>
</feature>
<evidence type="ECO:0000256" key="3">
    <source>
        <dbReference type="RuleBase" id="RU362073"/>
    </source>
</evidence>
<accession>A0A8J7UW91</accession>
<dbReference type="PANTHER" id="PTHR42792">
    <property type="entry name" value="FLAGELLIN"/>
    <property type="match status" value="1"/>
</dbReference>
<keyword evidence="3" id="KW-0964">Secreted</keyword>
<dbReference type="GO" id="GO:0005576">
    <property type="term" value="C:extracellular region"/>
    <property type="evidence" value="ECO:0007669"/>
    <property type="project" value="UniProtKB-SubCell"/>
</dbReference>
<dbReference type="PRINTS" id="PR00207">
    <property type="entry name" value="FLAGELLIN"/>
</dbReference>
<dbReference type="AlphaFoldDB" id="A0A8J7UW91"/>
<dbReference type="InterPro" id="IPR001029">
    <property type="entry name" value="Flagellin_N"/>
</dbReference>